<dbReference type="SMART" id="SM00563">
    <property type="entry name" value="PlsC"/>
    <property type="match status" value="1"/>
</dbReference>
<keyword evidence="9" id="KW-1185">Reference proteome</keyword>
<dbReference type="PANTHER" id="PTHR12563">
    <property type="entry name" value="GLYCEROL-3-PHOSPHATE ACYLTRANSFERASE"/>
    <property type="match status" value="1"/>
</dbReference>
<comment type="subcellular location">
    <subcellularLocation>
        <location evidence="1">Endomembrane system</location>
        <topology evidence="1">Peripheral membrane protein</topology>
    </subcellularLocation>
</comment>
<evidence type="ECO:0000313" key="8">
    <source>
        <dbReference type="EMBL" id="RKP12924.1"/>
    </source>
</evidence>
<dbReference type="GO" id="GO:0019432">
    <property type="term" value="P:triglyceride biosynthetic process"/>
    <property type="evidence" value="ECO:0007669"/>
    <property type="project" value="TreeGrafter"/>
</dbReference>
<name>A0A4P9Y2L4_9FUNG</name>
<keyword evidence="4" id="KW-0472">Membrane</keyword>
<feature type="region of interest" description="Disordered" evidence="6">
    <location>
        <begin position="398"/>
        <end position="418"/>
    </location>
</feature>
<sequence length="854" mass="95981">MSPPDHSPTHPGVSSPSDANDPTLTGPSPPATENEEKMEMVLQRNLGSFRADPLGFVYRLTSEGVAFHRGSGWRSYEDYVGTRLFHPRYTEEMRDHLLRSDKVQACIRKLAQHQAAQILVARAEKNPIKASLSVKAEMRQRRQMEKELDLLARRIIGKLIANLNSIRPIKLMAFGLGNILARLYHEGITIHHAEYAELRKQAVRAAARGQSLIVVPSHRSHIDYLLISIVFYRLGLALPHIAAGDNINFPIAGTILRKGGAFYIRRSWSGDSLYNDIVTEYVETLLKRGHNIEFFIEGTRSRTGKLLNPRFGLLKMILDSVVSGRVDDCIIVPMSLGYDRVIETASYVDELLGKPKEKESLWRLFSSSHHLQLKWGRVDVRFAKPYSLKEYIQGQMDLRSASNSPPSSSPFDPKDDGEDRRVLLRSLGYRILSDINSASVVMPTALVGTAILTIRGRGVGRRELIRRVEWLRREVFLHGGRVAHFAGKPVDEIVDRALKVLRELVGVRKALLEPVYYAASSTELSYYRNQVIHLFISESIVSVAMYARIKVGGAWEDQKIPQDDLIQSISFLSQLLKGEFIYNPGGVDVNVSHTLRSLEDAEIIQVDDKGVELSPRERAIGRENYDFYCFLLWPFIESYWLAAVSLFSLVPSASSLAATQSVEAMPMGIHLSGKAWESFDPKGFRVPSEDEERTQTGEEEEEGNNGEEMVVWVDEKAFMDQVLILGKTLYYQGDLSYLESINKETLKNAYNWFKTMGMLMVKPKTGNKEGPAVAIHPACVPERHQYGALLPQGQLWSLVDRIGQFRREGKNRRDNATVSTRVLALADLVGTRGWNPDASKLSKAADQASPPAKL</sequence>
<evidence type="ECO:0000256" key="3">
    <source>
        <dbReference type="ARBA" id="ARBA00022679"/>
    </source>
</evidence>
<dbReference type="GO" id="GO:0004366">
    <property type="term" value="F:glycerol-3-phosphate O-acyltransferase activity"/>
    <property type="evidence" value="ECO:0007669"/>
    <property type="project" value="TreeGrafter"/>
</dbReference>
<evidence type="ECO:0000313" key="9">
    <source>
        <dbReference type="Proteomes" id="UP000267251"/>
    </source>
</evidence>
<dbReference type="GO" id="GO:0008654">
    <property type="term" value="P:phospholipid biosynthetic process"/>
    <property type="evidence" value="ECO:0007669"/>
    <property type="project" value="TreeGrafter"/>
</dbReference>
<evidence type="ECO:0000259" key="7">
    <source>
        <dbReference type="SMART" id="SM00563"/>
    </source>
</evidence>
<keyword evidence="3 8" id="KW-0808">Transferase</keyword>
<reference evidence="9" key="1">
    <citation type="journal article" date="2018" name="Nat. Microbiol.">
        <title>Leveraging single-cell genomics to expand the fungal tree of life.</title>
        <authorList>
            <person name="Ahrendt S.R."/>
            <person name="Quandt C.A."/>
            <person name="Ciobanu D."/>
            <person name="Clum A."/>
            <person name="Salamov A."/>
            <person name="Andreopoulos B."/>
            <person name="Cheng J.F."/>
            <person name="Woyke T."/>
            <person name="Pelin A."/>
            <person name="Henrissat B."/>
            <person name="Reynolds N.K."/>
            <person name="Benny G.L."/>
            <person name="Smith M.E."/>
            <person name="James T.Y."/>
            <person name="Grigoriev I.V."/>
        </authorList>
    </citation>
    <scope>NUCLEOTIDE SEQUENCE [LARGE SCALE GENOMIC DNA]</scope>
</reference>
<evidence type="ECO:0000256" key="6">
    <source>
        <dbReference type="SAM" id="MobiDB-lite"/>
    </source>
</evidence>
<dbReference type="Pfam" id="PF19277">
    <property type="entry name" value="GPAT_C"/>
    <property type="match status" value="1"/>
</dbReference>
<dbReference type="Pfam" id="PF01553">
    <property type="entry name" value="Acyltransferase"/>
    <property type="match status" value="1"/>
</dbReference>
<dbReference type="AlphaFoldDB" id="A0A4P9Y2L4"/>
<dbReference type="OrthoDB" id="10255570at2759"/>
<evidence type="ECO:0000256" key="5">
    <source>
        <dbReference type="ARBA" id="ARBA00023315"/>
    </source>
</evidence>
<protein>
    <submittedName>
        <fullName evidence="8">Acyltransferase-domain-containing protein</fullName>
    </submittedName>
</protein>
<feature type="region of interest" description="Disordered" evidence="6">
    <location>
        <begin position="1"/>
        <end position="36"/>
    </location>
</feature>
<accession>A0A4P9Y2L4</accession>
<feature type="compositionally biased region" description="Acidic residues" evidence="6">
    <location>
        <begin position="689"/>
        <end position="705"/>
    </location>
</feature>
<evidence type="ECO:0000256" key="1">
    <source>
        <dbReference type="ARBA" id="ARBA00004184"/>
    </source>
</evidence>
<dbReference type="GO" id="GO:0012505">
    <property type="term" value="C:endomembrane system"/>
    <property type="evidence" value="ECO:0007669"/>
    <property type="project" value="UniProtKB-SubCell"/>
</dbReference>
<dbReference type="SUPFAM" id="SSF69593">
    <property type="entry name" value="Glycerol-3-phosphate (1)-acyltransferase"/>
    <property type="match status" value="1"/>
</dbReference>
<dbReference type="EMBL" id="KZ988161">
    <property type="protein sequence ID" value="RKP12924.1"/>
    <property type="molecule type" value="Genomic_DNA"/>
</dbReference>
<feature type="region of interest" description="Disordered" evidence="6">
    <location>
        <begin position="832"/>
        <end position="854"/>
    </location>
</feature>
<feature type="compositionally biased region" description="Polar residues" evidence="6">
    <location>
        <begin position="12"/>
        <end position="26"/>
    </location>
</feature>
<dbReference type="InterPro" id="IPR022284">
    <property type="entry name" value="GPAT/DHAPAT"/>
</dbReference>
<feature type="region of interest" description="Disordered" evidence="6">
    <location>
        <begin position="680"/>
        <end position="705"/>
    </location>
</feature>
<dbReference type="GO" id="GO:0006631">
    <property type="term" value="P:fatty acid metabolic process"/>
    <property type="evidence" value="ECO:0007669"/>
    <property type="project" value="TreeGrafter"/>
</dbReference>
<dbReference type="CDD" id="cd07993">
    <property type="entry name" value="LPLAT_DHAPAT-like"/>
    <property type="match status" value="1"/>
</dbReference>
<dbReference type="Proteomes" id="UP000267251">
    <property type="component" value="Unassembled WGS sequence"/>
</dbReference>
<feature type="compositionally biased region" description="Low complexity" evidence="6">
    <location>
        <begin position="398"/>
        <end position="411"/>
    </location>
</feature>
<evidence type="ECO:0000256" key="4">
    <source>
        <dbReference type="ARBA" id="ARBA00023136"/>
    </source>
</evidence>
<dbReference type="InterPro" id="IPR041728">
    <property type="entry name" value="GPAT/DHAPAT_LPLAT"/>
</dbReference>
<dbReference type="GO" id="GO:0031966">
    <property type="term" value="C:mitochondrial membrane"/>
    <property type="evidence" value="ECO:0007669"/>
    <property type="project" value="TreeGrafter"/>
</dbReference>
<keyword evidence="5 8" id="KW-0012">Acyltransferase</keyword>
<dbReference type="PANTHER" id="PTHR12563:SF17">
    <property type="entry name" value="DIHYDROXYACETONE PHOSPHATE ACYLTRANSFERASE"/>
    <property type="match status" value="1"/>
</dbReference>
<dbReference type="GO" id="GO:0006072">
    <property type="term" value="P:glycerol-3-phosphate metabolic process"/>
    <property type="evidence" value="ECO:0007669"/>
    <property type="project" value="TreeGrafter"/>
</dbReference>
<dbReference type="InterPro" id="IPR002123">
    <property type="entry name" value="Plipid/glycerol_acylTrfase"/>
</dbReference>
<proteinExistence type="inferred from homology"/>
<comment type="similarity">
    <text evidence="2">Belongs to the GPAT/DAPAT family.</text>
</comment>
<dbReference type="InterPro" id="IPR045520">
    <property type="entry name" value="GPAT/DHAPAT_C"/>
</dbReference>
<gene>
    <name evidence="8" type="ORF">BJ684DRAFT_20559</name>
</gene>
<organism evidence="8 9">
    <name type="scientific">Piptocephalis cylindrospora</name>
    <dbReference type="NCBI Taxonomy" id="1907219"/>
    <lineage>
        <taxon>Eukaryota</taxon>
        <taxon>Fungi</taxon>
        <taxon>Fungi incertae sedis</taxon>
        <taxon>Zoopagomycota</taxon>
        <taxon>Zoopagomycotina</taxon>
        <taxon>Zoopagomycetes</taxon>
        <taxon>Zoopagales</taxon>
        <taxon>Piptocephalidaceae</taxon>
        <taxon>Piptocephalis</taxon>
    </lineage>
</organism>
<feature type="domain" description="Phospholipid/glycerol acyltransferase" evidence="7">
    <location>
        <begin position="212"/>
        <end position="339"/>
    </location>
</feature>
<evidence type="ECO:0000256" key="2">
    <source>
        <dbReference type="ARBA" id="ARBA00007937"/>
    </source>
</evidence>